<keyword evidence="1" id="KW-0472">Membrane</keyword>
<keyword evidence="2" id="KW-0762">Sugar transport</keyword>
<dbReference type="EMBL" id="JAKOOW010000008">
    <property type="protein sequence ID" value="MCG6503352.1"/>
    <property type="molecule type" value="Genomic_DNA"/>
</dbReference>
<dbReference type="InterPro" id="IPR004316">
    <property type="entry name" value="SWEET_rpt"/>
</dbReference>
<name>A0ABS9NKN9_9NEIS</name>
<evidence type="ECO:0000313" key="2">
    <source>
        <dbReference type="EMBL" id="MCG6503352.1"/>
    </source>
</evidence>
<keyword evidence="1" id="KW-1133">Transmembrane helix</keyword>
<dbReference type="Gene3D" id="1.20.1280.290">
    <property type="match status" value="1"/>
</dbReference>
<feature type="transmembrane region" description="Helical" evidence="1">
    <location>
        <begin position="37"/>
        <end position="61"/>
    </location>
</feature>
<comment type="caution">
    <text evidence="2">The sequence shown here is derived from an EMBL/GenBank/DDBJ whole genome shotgun (WGS) entry which is preliminary data.</text>
</comment>
<feature type="transmembrane region" description="Helical" evidence="1">
    <location>
        <begin position="67"/>
        <end position="86"/>
    </location>
</feature>
<feature type="transmembrane region" description="Helical" evidence="1">
    <location>
        <begin position="6"/>
        <end position="25"/>
    </location>
</feature>
<dbReference type="RefSeq" id="WP_238745642.1">
    <property type="nucleotide sequence ID" value="NZ_JAKOOW010000008.1"/>
</dbReference>
<sequence length="88" mass="9530">MTEKQIRILGTIGSIMAVAMYVAYVPQIAANLKGREVTFLELLQPLVASINCTIWVAYGLFKQPRDWPIAVANAPGIVLGLVAFITGL</sequence>
<organism evidence="2 3">
    <name type="scientific">Kingella pumchi</name>
    <dbReference type="NCBI Taxonomy" id="2779506"/>
    <lineage>
        <taxon>Bacteria</taxon>
        <taxon>Pseudomonadati</taxon>
        <taxon>Pseudomonadota</taxon>
        <taxon>Betaproteobacteria</taxon>
        <taxon>Neisseriales</taxon>
        <taxon>Neisseriaceae</taxon>
        <taxon>Kingella</taxon>
    </lineage>
</organism>
<keyword evidence="2" id="KW-0813">Transport</keyword>
<proteinExistence type="predicted"/>
<dbReference type="Proteomes" id="UP001298424">
    <property type="component" value="Unassembled WGS sequence"/>
</dbReference>
<dbReference type="Pfam" id="PF03083">
    <property type="entry name" value="MtN3_slv"/>
    <property type="match status" value="1"/>
</dbReference>
<accession>A0ABS9NKN9</accession>
<evidence type="ECO:0000256" key="1">
    <source>
        <dbReference type="SAM" id="Phobius"/>
    </source>
</evidence>
<gene>
    <name evidence="2" type="ORF">MB824_02435</name>
</gene>
<evidence type="ECO:0000313" key="3">
    <source>
        <dbReference type="Proteomes" id="UP001298424"/>
    </source>
</evidence>
<reference evidence="2 3" key="1">
    <citation type="submission" date="2022-02" db="EMBL/GenBank/DDBJ databases">
        <title>Genome sequence data of Kingella unionensis sp. nov. strain CICC 24913 (CCUG 75125).</title>
        <authorList>
            <person name="Xiao M."/>
        </authorList>
    </citation>
    <scope>NUCLEOTIDE SEQUENCE [LARGE SCALE GENOMIC DNA]</scope>
    <source>
        <strain evidence="2 3">CICC 24913</strain>
    </source>
</reference>
<protein>
    <submittedName>
        <fullName evidence="2">SWEET family sugar transporter</fullName>
    </submittedName>
</protein>
<keyword evidence="3" id="KW-1185">Reference proteome</keyword>
<keyword evidence="1" id="KW-0812">Transmembrane</keyword>